<name>A0ABU6C8K8_9ACTN</name>
<dbReference type="RefSeq" id="WP_324767974.1">
    <property type="nucleotide sequence ID" value="NZ_BAAATS010000068.1"/>
</dbReference>
<protein>
    <recommendedName>
        <fullName evidence="3">HAMP domain-containing protein</fullName>
    </recommendedName>
</protein>
<accession>A0ABU6C8K8</accession>
<dbReference type="EMBL" id="JAOZYB010000066">
    <property type="protein sequence ID" value="MEB3960814.1"/>
    <property type="molecule type" value="Genomic_DNA"/>
</dbReference>
<evidence type="ECO:0008006" key="3">
    <source>
        <dbReference type="Google" id="ProtNLM"/>
    </source>
</evidence>
<comment type="caution">
    <text evidence="1">The sequence shown here is derived from an EMBL/GenBank/DDBJ whole genome shotgun (WGS) entry which is preliminary data.</text>
</comment>
<dbReference type="Proteomes" id="UP001352223">
    <property type="component" value="Unassembled WGS sequence"/>
</dbReference>
<reference evidence="1 2" key="1">
    <citation type="submission" date="2022-10" db="EMBL/GenBank/DDBJ databases">
        <authorList>
            <person name="Xie J."/>
            <person name="Shen N."/>
        </authorList>
    </citation>
    <scope>NUCLEOTIDE SEQUENCE [LARGE SCALE GENOMIC DNA]</scope>
    <source>
        <strain evidence="1 2">DSM 41681</strain>
    </source>
</reference>
<evidence type="ECO:0000313" key="1">
    <source>
        <dbReference type="EMBL" id="MEB3960814.1"/>
    </source>
</evidence>
<sequence>MPSPEEPPRLETLVARVEERIRALHAASTEVGELLGHLADQSRAASVAQPIGRRQADRTVRLLNQTLSRLRRLPELTARSLSIS</sequence>
<evidence type="ECO:0000313" key="2">
    <source>
        <dbReference type="Proteomes" id="UP001352223"/>
    </source>
</evidence>
<gene>
    <name evidence="1" type="ORF">OKJ48_11250</name>
</gene>
<organism evidence="1 2">
    <name type="scientific">Streptomyces kunmingensis</name>
    <dbReference type="NCBI Taxonomy" id="68225"/>
    <lineage>
        <taxon>Bacteria</taxon>
        <taxon>Bacillati</taxon>
        <taxon>Actinomycetota</taxon>
        <taxon>Actinomycetes</taxon>
        <taxon>Kitasatosporales</taxon>
        <taxon>Streptomycetaceae</taxon>
        <taxon>Streptomyces</taxon>
    </lineage>
</organism>
<proteinExistence type="predicted"/>
<keyword evidence="2" id="KW-1185">Reference proteome</keyword>